<keyword evidence="5" id="KW-1185">Reference proteome</keyword>
<accession>A0A1V0GQG8</accession>
<evidence type="ECO:0000256" key="1">
    <source>
        <dbReference type="ARBA" id="ARBA00023012"/>
    </source>
</evidence>
<evidence type="ECO:0000256" key="2">
    <source>
        <dbReference type="PROSITE-ProRule" id="PRU00110"/>
    </source>
</evidence>
<proteinExistence type="predicted"/>
<dbReference type="Gene3D" id="1.20.120.160">
    <property type="entry name" value="HPT domain"/>
    <property type="match status" value="1"/>
</dbReference>
<dbReference type="SUPFAM" id="SSF47226">
    <property type="entry name" value="Histidine-containing phosphotransfer domain, HPT domain"/>
    <property type="match status" value="1"/>
</dbReference>
<keyword evidence="1" id="KW-0902">Two-component regulatory system</keyword>
<organism evidence="4 5">
    <name type="scientific">Paracoccus yeei</name>
    <dbReference type="NCBI Taxonomy" id="147645"/>
    <lineage>
        <taxon>Bacteria</taxon>
        <taxon>Pseudomonadati</taxon>
        <taxon>Pseudomonadota</taxon>
        <taxon>Alphaproteobacteria</taxon>
        <taxon>Rhodobacterales</taxon>
        <taxon>Paracoccaceae</taxon>
        <taxon>Paracoccus</taxon>
    </lineage>
</organism>
<dbReference type="RefSeq" id="WP_080620897.1">
    <property type="nucleotide sequence ID" value="NZ_CAWMZI010000001.1"/>
</dbReference>
<name>A0A1V0GQG8_9RHOB</name>
<dbReference type="eggNOG" id="COG2198">
    <property type="taxonomic scope" value="Bacteria"/>
</dbReference>
<dbReference type="Pfam" id="PF01627">
    <property type="entry name" value="Hpt"/>
    <property type="match status" value="1"/>
</dbReference>
<protein>
    <submittedName>
        <fullName evidence="4">Histidine kinase</fullName>
    </submittedName>
</protein>
<feature type="domain" description="HPt" evidence="3">
    <location>
        <begin position="11"/>
        <end position="102"/>
    </location>
</feature>
<feature type="modified residue" description="Phosphohistidine" evidence="2">
    <location>
        <position position="50"/>
    </location>
</feature>
<evidence type="ECO:0000313" key="4">
    <source>
        <dbReference type="EMBL" id="ARC36083.1"/>
    </source>
</evidence>
<evidence type="ECO:0000313" key="5">
    <source>
        <dbReference type="Proteomes" id="UP000191257"/>
    </source>
</evidence>
<keyword evidence="4" id="KW-0418">Kinase</keyword>
<dbReference type="InterPro" id="IPR008207">
    <property type="entry name" value="Sig_transdc_His_kin_Hpt_dom"/>
</dbReference>
<keyword evidence="4" id="KW-0808">Transferase</keyword>
<dbReference type="InterPro" id="IPR036641">
    <property type="entry name" value="HPT_dom_sf"/>
</dbReference>
<dbReference type="EMBL" id="CP020442">
    <property type="protein sequence ID" value="ARC36083.1"/>
    <property type="molecule type" value="Genomic_DNA"/>
</dbReference>
<dbReference type="PROSITE" id="PS50894">
    <property type="entry name" value="HPT"/>
    <property type="match status" value="1"/>
</dbReference>
<keyword evidence="2" id="KW-0597">Phosphoprotein</keyword>
<dbReference type="STRING" id="147645.A6J80_06555"/>
<evidence type="ECO:0000259" key="3">
    <source>
        <dbReference type="PROSITE" id="PS50894"/>
    </source>
</evidence>
<gene>
    <name evidence="4" type="ORF">A6J80_06555</name>
</gene>
<sequence>MLDWNRIRELRSEVGDDEFRLILELFLDEVESVIMRLSSQPGPQLASQLHFLKGCARNLGFQQFARLCDEGEAEAIASGVGRVDTDALLGAYAASKALMIAGIAREFGPHAARLA</sequence>
<dbReference type="KEGG" id="pye:A6J80_06555"/>
<dbReference type="AlphaFoldDB" id="A0A1V0GQG8"/>
<reference evidence="4" key="1">
    <citation type="submission" date="2017-12" db="EMBL/GenBank/DDBJ databases">
        <title>FDA dAtabase for Regulatory Grade micrObial Sequences (FDA-ARGOS): Supporting development and validation of Infectious Disease Dx tests.</title>
        <authorList>
            <person name="Campos J."/>
            <person name="Goldberg B."/>
            <person name="Tallon L."/>
            <person name="Sadzewicz L."/>
            <person name="Sengamalay N."/>
            <person name="Ott S."/>
            <person name="Godinez A."/>
            <person name="Nagaraj S."/>
            <person name="Vyas G."/>
            <person name="Aluvathingal J."/>
            <person name="Nadendla S."/>
            <person name="Geyer C."/>
            <person name="Nandy P."/>
            <person name="Hobson J."/>
            <person name="Sichtig H."/>
        </authorList>
    </citation>
    <scope>NUCLEOTIDE SEQUENCE</scope>
    <source>
        <strain evidence="4">FDAARGOS_252</strain>
    </source>
</reference>
<dbReference type="GO" id="GO:0004672">
    <property type="term" value="F:protein kinase activity"/>
    <property type="evidence" value="ECO:0007669"/>
    <property type="project" value="UniProtKB-ARBA"/>
</dbReference>
<dbReference type="Proteomes" id="UP000191257">
    <property type="component" value="Chromosome"/>
</dbReference>
<dbReference type="GO" id="GO:0000160">
    <property type="term" value="P:phosphorelay signal transduction system"/>
    <property type="evidence" value="ECO:0007669"/>
    <property type="project" value="UniProtKB-KW"/>
</dbReference>